<protein>
    <submittedName>
        <fullName evidence="1">Uncharacterized protein</fullName>
    </submittedName>
</protein>
<name>A0A8X6NE80_NEPPI</name>
<evidence type="ECO:0000313" key="2">
    <source>
        <dbReference type="Proteomes" id="UP000887013"/>
    </source>
</evidence>
<evidence type="ECO:0000313" key="1">
    <source>
        <dbReference type="EMBL" id="GFT10605.1"/>
    </source>
</evidence>
<organism evidence="1 2">
    <name type="scientific">Nephila pilipes</name>
    <name type="common">Giant wood spider</name>
    <name type="synonym">Nephila maculata</name>
    <dbReference type="NCBI Taxonomy" id="299642"/>
    <lineage>
        <taxon>Eukaryota</taxon>
        <taxon>Metazoa</taxon>
        <taxon>Ecdysozoa</taxon>
        <taxon>Arthropoda</taxon>
        <taxon>Chelicerata</taxon>
        <taxon>Arachnida</taxon>
        <taxon>Araneae</taxon>
        <taxon>Araneomorphae</taxon>
        <taxon>Entelegynae</taxon>
        <taxon>Araneoidea</taxon>
        <taxon>Nephilidae</taxon>
        <taxon>Nephila</taxon>
    </lineage>
</organism>
<reference evidence="1" key="1">
    <citation type="submission" date="2020-08" db="EMBL/GenBank/DDBJ databases">
        <title>Multicomponent nature underlies the extraordinary mechanical properties of spider dragline silk.</title>
        <authorList>
            <person name="Kono N."/>
            <person name="Nakamura H."/>
            <person name="Mori M."/>
            <person name="Yoshida Y."/>
            <person name="Ohtoshi R."/>
            <person name="Malay A.D."/>
            <person name="Moran D.A.P."/>
            <person name="Tomita M."/>
            <person name="Numata K."/>
            <person name="Arakawa K."/>
        </authorList>
    </citation>
    <scope>NUCLEOTIDE SEQUENCE</scope>
</reference>
<keyword evidence="2" id="KW-1185">Reference proteome</keyword>
<accession>A0A8X6NE80</accession>
<gene>
    <name evidence="1" type="ORF">NPIL_291101</name>
</gene>
<proteinExistence type="predicted"/>
<dbReference type="AlphaFoldDB" id="A0A8X6NE80"/>
<dbReference type="EMBL" id="BMAW01103745">
    <property type="protein sequence ID" value="GFT10605.1"/>
    <property type="molecule type" value="Genomic_DNA"/>
</dbReference>
<sequence>MEEAKTIISGSRVYRPLLDETLITEDLRVAREELNETPETREVALRVLRTMLAASDKSYPKCFTRAILMREFNEKKPQN</sequence>
<dbReference type="Proteomes" id="UP000887013">
    <property type="component" value="Unassembled WGS sequence"/>
</dbReference>
<dbReference type="OrthoDB" id="6466146at2759"/>
<comment type="caution">
    <text evidence="1">The sequence shown here is derived from an EMBL/GenBank/DDBJ whole genome shotgun (WGS) entry which is preliminary data.</text>
</comment>